<dbReference type="EMBL" id="JAAWVO010042567">
    <property type="protein sequence ID" value="MBN3318918.1"/>
    <property type="molecule type" value="Genomic_DNA"/>
</dbReference>
<gene>
    <name evidence="3" type="primary">Cep78</name>
    <name evidence="3" type="ORF">GTO95_0005572</name>
</gene>
<evidence type="ECO:0000313" key="3">
    <source>
        <dbReference type="EMBL" id="MBN3318918.1"/>
    </source>
</evidence>
<feature type="region of interest" description="Disordered" evidence="2">
    <location>
        <begin position="260"/>
        <end position="378"/>
    </location>
</feature>
<organism evidence="3 4">
    <name type="scientific">Atractosteus spatula</name>
    <name type="common">Alligator gar</name>
    <name type="synonym">Lepisosteus spatula</name>
    <dbReference type="NCBI Taxonomy" id="7917"/>
    <lineage>
        <taxon>Eukaryota</taxon>
        <taxon>Metazoa</taxon>
        <taxon>Chordata</taxon>
        <taxon>Craniata</taxon>
        <taxon>Vertebrata</taxon>
        <taxon>Euteleostomi</taxon>
        <taxon>Actinopterygii</taxon>
        <taxon>Neopterygii</taxon>
        <taxon>Holostei</taxon>
        <taxon>Semionotiformes</taxon>
        <taxon>Lepisosteidae</taxon>
        <taxon>Atractosteus</taxon>
    </lineage>
</organism>
<feature type="compositionally biased region" description="Polar residues" evidence="2">
    <location>
        <begin position="294"/>
        <end position="309"/>
    </location>
</feature>
<dbReference type="PANTHER" id="PTHR24110">
    <property type="entry name" value="CENTROSOMAL PROTEIN OF 78 KDA"/>
    <property type="match status" value="1"/>
</dbReference>
<dbReference type="GO" id="GO:0005813">
    <property type="term" value="C:centrosome"/>
    <property type="evidence" value="ECO:0007669"/>
    <property type="project" value="TreeGrafter"/>
</dbReference>
<feature type="non-terminal residue" evidence="3">
    <location>
        <position position="1"/>
    </location>
</feature>
<feature type="coiled-coil region" evidence="1">
    <location>
        <begin position="113"/>
        <end position="154"/>
    </location>
</feature>
<dbReference type="AlphaFoldDB" id="A0A8J7TD61"/>
<sequence>MLGNGVKGKATIRIGSRRPPSNGRTTCVTAYVPQPLPPGAIGYTPWRTAARACRQRGFPRGLHQENVLIDHLTQGGSPIKVTVESESESEEPSCSTLSQQVPSTPEKITVRQYKRLQVDLEECLLRLKEEKRARAKLDARLVELEVENTRLRNMNLSLSEALHSQSITSGVLEDEAVLESIETSFQKFHAFLDLLKDAGLGQLASMAGIDQSDFGPLGVPQLSSTVGTCKKGGSEETEHKRDEMPSGIQTELQKPQFFQESRAEEAHFKHPSESGRSSRQSLRNGAKDREEPGKQQSTADHPSALSSSALGDGIHKQRRRISSASTSGRSQSLKSGSQTNGEGPVGVLGGNRSDSGSADHHEDQLSKSGSELHCLGNV</sequence>
<keyword evidence="1" id="KW-0175">Coiled coil</keyword>
<feature type="non-terminal residue" evidence="3">
    <location>
        <position position="378"/>
    </location>
</feature>
<name>A0A8J7TD61_ATRSP</name>
<proteinExistence type="predicted"/>
<dbReference type="GO" id="GO:0044782">
    <property type="term" value="P:cilium organization"/>
    <property type="evidence" value="ECO:0007669"/>
    <property type="project" value="TreeGrafter"/>
</dbReference>
<feature type="compositionally biased region" description="Basic and acidic residues" evidence="2">
    <location>
        <begin position="261"/>
        <end position="273"/>
    </location>
</feature>
<dbReference type="GO" id="GO:0036064">
    <property type="term" value="C:ciliary basal body"/>
    <property type="evidence" value="ECO:0007669"/>
    <property type="project" value="TreeGrafter"/>
</dbReference>
<feature type="region of interest" description="Disordered" evidence="2">
    <location>
        <begin position="1"/>
        <end position="24"/>
    </location>
</feature>
<feature type="region of interest" description="Disordered" evidence="2">
    <location>
        <begin position="225"/>
        <end position="248"/>
    </location>
</feature>
<evidence type="ECO:0000313" key="4">
    <source>
        <dbReference type="Proteomes" id="UP000736164"/>
    </source>
</evidence>
<feature type="compositionally biased region" description="Basic and acidic residues" evidence="2">
    <location>
        <begin position="232"/>
        <end position="244"/>
    </location>
</feature>
<evidence type="ECO:0000256" key="1">
    <source>
        <dbReference type="SAM" id="Coils"/>
    </source>
</evidence>
<protein>
    <submittedName>
        <fullName evidence="3">CEP78 protein</fullName>
    </submittedName>
</protein>
<reference evidence="3" key="1">
    <citation type="journal article" date="2021" name="Cell">
        <title>Tracing the genetic footprints of vertebrate landing in non-teleost ray-finned fishes.</title>
        <authorList>
            <person name="Bi X."/>
            <person name="Wang K."/>
            <person name="Yang L."/>
            <person name="Pan H."/>
            <person name="Jiang H."/>
            <person name="Wei Q."/>
            <person name="Fang M."/>
            <person name="Yu H."/>
            <person name="Zhu C."/>
            <person name="Cai Y."/>
            <person name="He Y."/>
            <person name="Gan X."/>
            <person name="Zeng H."/>
            <person name="Yu D."/>
            <person name="Zhu Y."/>
            <person name="Jiang H."/>
            <person name="Qiu Q."/>
            <person name="Yang H."/>
            <person name="Zhang Y.E."/>
            <person name="Wang W."/>
            <person name="Zhu M."/>
            <person name="He S."/>
            <person name="Zhang G."/>
        </authorList>
    </citation>
    <scope>NUCLEOTIDE SEQUENCE</scope>
    <source>
        <strain evidence="3">Allg_001</strain>
    </source>
</reference>
<feature type="compositionally biased region" description="Polar residues" evidence="2">
    <location>
        <begin position="274"/>
        <end position="283"/>
    </location>
</feature>
<dbReference type="PANTHER" id="PTHR24110:SF3">
    <property type="entry name" value="CENTROSOMAL PROTEIN OF 78 KDA"/>
    <property type="match status" value="1"/>
</dbReference>
<accession>A0A8J7TD61</accession>
<evidence type="ECO:0000256" key="2">
    <source>
        <dbReference type="SAM" id="MobiDB-lite"/>
    </source>
</evidence>
<comment type="caution">
    <text evidence="3">The sequence shown here is derived from an EMBL/GenBank/DDBJ whole genome shotgun (WGS) entry which is preliminary data.</text>
</comment>
<keyword evidence="4" id="KW-1185">Reference proteome</keyword>
<dbReference type="Proteomes" id="UP000736164">
    <property type="component" value="Unassembled WGS sequence"/>
</dbReference>
<feature type="compositionally biased region" description="Polar residues" evidence="2">
    <location>
        <begin position="322"/>
        <end position="341"/>
    </location>
</feature>